<dbReference type="VEuPathDB" id="FungiDB:BO70DRAFT_378222"/>
<dbReference type="STRING" id="1448321.A0A317WMD2"/>
<dbReference type="GeneID" id="37067489"/>
<gene>
    <name evidence="6" type="ORF">BO70DRAFT_378222</name>
</gene>
<dbReference type="EMBL" id="MSFL01000006">
    <property type="protein sequence ID" value="PWY87624.1"/>
    <property type="molecule type" value="Genomic_DNA"/>
</dbReference>
<evidence type="ECO:0000313" key="7">
    <source>
        <dbReference type="Proteomes" id="UP000247233"/>
    </source>
</evidence>
<feature type="region of interest" description="Disordered" evidence="4">
    <location>
        <begin position="1"/>
        <end position="155"/>
    </location>
</feature>
<evidence type="ECO:0000313" key="6">
    <source>
        <dbReference type="EMBL" id="PWY87624.1"/>
    </source>
</evidence>
<evidence type="ECO:0000256" key="2">
    <source>
        <dbReference type="ARBA" id="ARBA00022989"/>
    </source>
</evidence>
<protein>
    <recommendedName>
        <fullName evidence="8">GET complex, subunit GET2</fullName>
    </recommendedName>
</protein>
<evidence type="ECO:0000256" key="1">
    <source>
        <dbReference type="ARBA" id="ARBA00022692"/>
    </source>
</evidence>
<feature type="compositionally biased region" description="Low complexity" evidence="4">
    <location>
        <begin position="90"/>
        <end position="100"/>
    </location>
</feature>
<feature type="compositionally biased region" description="Basic and acidic residues" evidence="4">
    <location>
        <begin position="18"/>
        <end position="34"/>
    </location>
</feature>
<sequence length="359" mass="37707">MSSTEESPAQRAARQRRERREAKIKGDGAARLDKITSLSGRTPASLREETSPSPSPSASTSASTANPTSTSPFASAPESPSPSPSPSPTPQSQTTTTSTPRKTSISIVEPPKPPTILSTDSEYERQQRLIRQIQAAGFSPENMDPGPGPYPEDGNFQAQFQPQPPFQFPGQAQGQDEDPTLKLLQSLLSSAGADLPAGFNLDPNNPTQFPGSGSGSGPDAGAGFNPTASLLSSLGVPPFLASLITSATSAPSESEKKHTVLWKNIHVLFSVIIGVYLLVLMGAAVSTYGAQPPPPATARNPFVLFVTGEAVLSAMRILGLGGSGGVRGWMQVGKDVVRDGSLVVFLFGVASWWSREWIV</sequence>
<dbReference type="PANTHER" id="PTHR28263:SF1">
    <property type="entry name" value="GOLGI TO ER TRAFFIC PROTEIN 2"/>
    <property type="match status" value="1"/>
</dbReference>
<feature type="compositionally biased region" description="Pro residues" evidence="4">
    <location>
        <begin position="79"/>
        <end position="89"/>
    </location>
</feature>
<evidence type="ECO:0000256" key="4">
    <source>
        <dbReference type="SAM" id="MobiDB-lite"/>
    </source>
</evidence>
<feature type="transmembrane region" description="Helical" evidence="5">
    <location>
        <begin position="265"/>
        <end position="290"/>
    </location>
</feature>
<dbReference type="InterPro" id="IPR028143">
    <property type="entry name" value="Get2/sif1"/>
</dbReference>
<keyword evidence="1 5" id="KW-0812">Transmembrane</keyword>
<dbReference type="AlphaFoldDB" id="A0A317WMD2"/>
<proteinExistence type="predicted"/>
<organism evidence="6 7">
    <name type="scientific">Aspergillus heteromorphus CBS 117.55</name>
    <dbReference type="NCBI Taxonomy" id="1448321"/>
    <lineage>
        <taxon>Eukaryota</taxon>
        <taxon>Fungi</taxon>
        <taxon>Dikarya</taxon>
        <taxon>Ascomycota</taxon>
        <taxon>Pezizomycotina</taxon>
        <taxon>Eurotiomycetes</taxon>
        <taxon>Eurotiomycetidae</taxon>
        <taxon>Eurotiales</taxon>
        <taxon>Aspergillaceae</taxon>
        <taxon>Aspergillus</taxon>
        <taxon>Aspergillus subgen. Circumdati</taxon>
    </lineage>
</organism>
<dbReference type="PANTHER" id="PTHR28263">
    <property type="entry name" value="GOLGI TO ER TRAFFIC PROTEIN 2"/>
    <property type="match status" value="1"/>
</dbReference>
<dbReference type="RefSeq" id="XP_025401507.1">
    <property type="nucleotide sequence ID" value="XM_025545252.1"/>
</dbReference>
<evidence type="ECO:0008006" key="8">
    <source>
        <dbReference type="Google" id="ProtNLM"/>
    </source>
</evidence>
<reference evidence="6 7" key="1">
    <citation type="submission" date="2016-12" db="EMBL/GenBank/DDBJ databases">
        <title>The genomes of Aspergillus section Nigri reveals drivers in fungal speciation.</title>
        <authorList>
            <consortium name="DOE Joint Genome Institute"/>
            <person name="Vesth T.C."/>
            <person name="Nybo J."/>
            <person name="Theobald S."/>
            <person name="Brandl J."/>
            <person name="Frisvad J.C."/>
            <person name="Nielsen K.F."/>
            <person name="Lyhne E.K."/>
            <person name="Kogle M.E."/>
            <person name="Kuo A."/>
            <person name="Riley R."/>
            <person name="Clum A."/>
            <person name="Nolan M."/>
            <person name="Lipzen A."/>
            <person name="Salamov A."/>
            <person name="Henrissat B."/>
            <person name="Wiebenga A."/>
            <person name="De Vries R.P."/>
            <person name="Grigoriev I.V."/>
            <person name="Mortensen U.H."/>
            <person name="Andersen M.R."/>
            <person name="Baker S.E."/>
        </authorList>
    </citation>
    <scope>NUCLEOTIDE SEQUENCE [LARGE SCALE GENOMIC DNA]</scope>
    <source>
        <strain evidence="6 7">CBS 117.55</strain>
    </source>
</reference>
<dbReference type="OrthoDB" id="5393181at2759"/>
<dbReference type="GO" id="GO:0006890">
    <property type="term" value="P:retrograde vesicle-mediated transport, Golgi to endoplasmic reticulum"/>
    <property type="evidence" value="ECO:0007669"/>
    <property type="project" value="TreeGrafter"/>
</dbReference>
<dbReference type="Proteomes" id="UP000247233">
    <property type="component" value="Unassembled WGS sequence"/>
</dbReference>
<evidence type="ECO:0000256" key="3">
    <source>
        <dbReference type="ARBA" id="ARBA00023136"/>
    </source>
</evidence>
<comment type="caution">
    <text evidence="6">The sequence shown here is derived from an EMBL/GenBank/DDBJ whole genome shotgun (WGS) entry which is preliminary data.</text>
</comment>
<name>A0A317WMD2_9EURO</name>
<feature type="transmembrane region" description="Helical" evidence="5">
    <location>
        <begin position="302"/>
        <end position="324"/>
    </location>
</feature>
<feature type="compositionally biased region" description="Low complexity" evidence="4">
    <location>
        <begin position="56"/>
        <end position="78"/>
    </location>
</feature>
<evidence type="ECO:0000256" key="5">
    <source>
        <dbReference type="SAM" id="Phobius"/>
    </source>
</evidence>
<feature type="region of interest" description="Disordered" evidence="4">
    <location>
        <begin position="195"/>
        <end position="224"/>
    </location>
</feature>
<keyword evidence="3 5" id="KW-0472">Membrane</keyword>
<keyword evidence="2 5" id="KW-1133">Transmembrane helix</keyword>
<keyword evidence="7" id="KW-1185">Reference proteome</keyword>
<accession>A0A317WMD2</accession>